<evidence type="ECO:0000313" key="1">
    <source>
        <dbReference type="EMBL" id="KAK3603825.1"/>
    </source>
</evidence>
<reference evidence="1" key="2">
    <citation type="journal article" date="2021" name="Genome Biol. Evol.">
        <title>Developing a high-quality reference genome for a parasitic bivalve with doubly uniparental inheritance (Bivalvia: Unionida).</title>
        <authorList>
            <person name="Smith C.H."/>
        </authorList>
    </citation>
    <scope>NUCLEOTIDE SEQUENCE</scope>
    <source>
        <strain evidence="1">CHS0354</strain>
        <tissue evidence="1">Mantle</tissue>
    </source>
</reference>
<protein>
    <submittedName>
        <fullName evidence="1">Uncharacterized protein</fullName>
    </submittedName>
</protein>
<name>A0AAE0W877_9BIVA</name>
<reference evidence="1" key="1">
    <citation type="journal article" date="2021" name="Genome Biol. Evol.">
        <title>A High-Quality Reference Genome for a Parasitic Bivalve with Doubly Uniparental Inheritance (Bivalvia: Unionida).</title>
        <authorList>
            <person name="Smith C.H."/>
        </authorList>
    </citation>
    <scope>NUCLEOTIDE SEQUENCE</scope>
    <source>
        <strain evidence="1">CHS0354</strain>
    </source>
</reference>
<sequence>MANDDIIEDKQTIPRYLIHNWPKWVFREHNQQRQVSNIDLEHRGPHSHPANKTIGEWVSQTHHVVAVEHEPPTWKSTCRSQLRRATLSKLAFLHLNRPFPNDIAQSHSSPAVGMTRDG</sequence>
<accession>A0AAE0W877</accession>
<keyword evidence="2" id="KW-1185">Reference proteome</keyword>
<proteinExistence type="predicted"/>
<evidence type="ECO:0000313" key="2">
    <source>
        <dbReference type="Proteomes" id="UP001195483"/>
    </source>
</evidence>
<organism evidence="1 2">
    <name type="scientific">Potamilus streckersoni</name>
    <dbReference type="NCBI Taxonomy" id="2493646"/>
    <lineage>
        <taxon>Eukaryota</taxon>
        <taxon>Metazoa</taxon>
        <taxon>Spiralia</taxon>
        <taxon>Lophotrochozoa</taxon>
        <taxon>Mollusca</taxon>
        <taxon>Bivalvia</taxon>
        <taxon>Autobranchia</taxon>
        <taxon>Heteroconchia</taxon>
        <taxon>Palaeoheterodonta</taxon>
        <taxon>Unionida</taxon>
        <taxon>Unionoidea</taxon>
        <taxon>Unionidae</taxon>
        <taxon>Ambleminae</taxon>
        <taxon>Lampsilini</taxon>
        <taxon>Potamilus</taxon>
    </lineage>
</organism>
<dbReference type="AlphaFoldDB" id="A0AAE0W877"/>
<dbReference type="Proteomes" id="UP001195483">
    <property type="component" value="Unassembled WGS sequence"/>
</dbReference>
<dbReference type="EMBL" id="JAEAOA010002358">
    <property type="protein sequence ID" value="KAK3603825.1"/>
    <property type="molecule type" value="Genomic_DNA"/>
</dbReference>
<reference evidence="1" key="3">
    <citation type="submission" date="2023-05" db="EMBL/GenBank/DDBJ databases">
        <authorList>
            <person name="Smith C.H."/>
        </authorList>
    </citation>
    <scope>NUCLEOTIDE SEQUENCE</scope>
    <source>
        <strain evidence="1">CHS0354</strain>
        <tissue evidence="1">Mantle</tissue>
    </source>
</reference>
<comment type="caution">
    <text evidence="1">The sequence shown here is derived from an EMBL/GenBank/DDBJ whole genome shotgun (WGS) entry which is preliminary data.</text>
</comment>
<gene>
    <name evidence="1" type="ORF">CHS0354_042830</name>
</gene>